<dbReference type="SMART" id="SM00636">
    <property type="entry name" value="Glyco_18"/>
    <property type="match status" value="1"/>
</dbReference>
<dbReference type="Gene3D" id="3.10.50.10">
    <property type="match status" value="1"/>
</dbReference>
<evidence type="ECO:0000256" key="9">
    <source>
        <dbReference type="SAM" id="SignalP"/>
    </source>
</evidence>
<dbReference type="InterPro" id="IPR001579">
    <property type="entry name" value="Glyco_hydro_18_chit_AS"/>
</dbReference>
<protein>
    <recommendedName>
        <fullName evidence="2">chitinase</fullName>
        <ecNumber evidence="2">3.2.1.14</ecNumber>
    </recommendedName>
</protein>
<feature type="compositionally biased region" description="Pro residues" evidence="8">
    <location>
        <begin position="97"/>
        <end position="129"/>
    </location>
</feature>
<keyword evidence="3 7" id="KW-0378">Hydrolase</keyword>
<dbReference type="Pfam" id="PF00704">
    <property type="entry name" value="Glyco_hydro_18"/>
    <property type="match status" value="1"/>
</dbReference>
<evidence type="ECO:0000256" key="7">
    <source>
        <dbReference type="RuleBase" id="RU000489"/>
    </source>
</evidence>
<sequence>MRVNNANQEDGDYKMSQMNRFFVLAAIPAALVAVQAYAANPAWQEGTTYNAGALVSYNGHDYQALVTHTAYVGANWNPASTPTLWKDLGVSTGTTPTPTPTPTPVVTPTPTPVVTPTPTPVVTPTPSVTPTPTATCYAAWNASSAYTGGTRVTYNGVNYEAKWWTQGDNPAQSGEWGVWKSLGNCGGATPTPVVTPTPTPVVTPTPTPVVTPTPTPVVTPTPTPVVTPTPTPVVTPTPTPVVTPTPTPVVTPTPTPVVPTPTPVAGKIVGSYFAQWGVYGRGYEVADIVSSGSASQLTFLNYAFGNLYVKNGGYECDILTRTETGNGDGGDAWADFGRTPSRRVDPSDAIKWDDKMAGNFRELKALKAKFPNIKNMISLGGWTWSKWFSNAAATDALRKQLVKSCIDIYIKGNLPVVDGRGGAGAAADVFDGIDIDWEFPGVQGVGYNTVSANDGENYRLLLAEFRKQLDELGATTGKHYALTIALGVGKDKLDKINVGSYAPYLDWINMMTYDFNGAWDLTQTNFQSHLYRDPAAPNDKCSGKAGDTCFGDRSLVSFYNTDDALTQLLSQGAPANKLVLGLPFYGRGWTGVPNVNNGLYQKPTGAAKGTYEAGIEDYKVLKNAAGTVYVHPVTKQSYKYDGTNWWSYDTPAVIQTKVDYAKSKGLGGVFSWELDGDTADGELAKAMGKMRQ</sequence>
<dbReference type="GO" id="GO:0005975">
    <property type="term" value="P:carbohydrate metabolic process"/>
    <property type="evidence" value="ECO:0007669"/>
    <property type="project" value="InterPro"/>
</dbReference>
<dbReference type="InterPro" id="IPR050314">
    <property type="entry name" value="Glycosyl_Hydrlase_18"/>
</dbReference>
<dbReference type="PANTHER" id="PTHR11177">
    <property type="entry name" value="CHITINASE"/>
    <property type="match status" value="1"/>
</dbReference>
<evidence type="ECO:0000256" key="1">
    <source>
        <dbReference type="ARBA" id="ARBA00000822"/>
    </source>
</evidence>
<evidence type="ECO:0000256" key="3">
    <source>
        <dbReference type="ARBA" id="ARBA00022801"/>
    </source>
</evidence>
<dbReference type="PROSITE" id="PS01095">
    <property type="entry name" value="GH18_1"/>
    <property type="match status" value="1"/>
</dbReference>
<keyword evidence="4" id="KW-0624">Polysaccharide degradation</keyword>
<gene>
    <name evidence="11" type="primary">chiB</name>
</gene>
<dbReference type="InterPro" id="IPR017853">
    <property type="entry name" value="GH"/>
</dbReference>
<keyword evidence="4" id="KW-0146">Chitin degradation</keyword>
<dbReference type="SMART" id="SM00495">
    <property type="entry name" value="ChtBD3"/>
    <property type="match status" value="2"/>
</dbReference>
<evidence type="ECO:0000256" key="8">
    <source>
        <dbReference type="SAM" id="MobiDB-lite"/>
    </source>
</evidence>
<dbReference type="InterPro" id="IPR003610">
    <property type="entry name" value="CBM5/12"/>
</dbReference>
<feature type="region of interest" description="Disordered" evidence="8">
    <location>
        <begin position="92"/>
        <end position="129"/>
    </location>
</feature>
<keyword evidence="6 7" id="KW-0326">Glycosidase</keyword>
<dbReference type="SUPFAM" id="SSF54556">
    <property type="entry name" value="Chitinase insertion domain"/>
    <property type="match status" value="1"/>
</dbReference>
<name>F8WSP9_9NEIS</name>
<comment type="catalytic activity">
    <reaction evidence="1">
        <text>Random endo-hydrolysis of N-acetyl-beta-D-glucosaminide (1-&gt;4)-beta-linkages in chitin and chitodextrins.</text>
        <dbReference type="EC" id="3.2.1.14"/>
    </reaction>
</comment>
<reference evidence="11" key="1">
    <citation type="journal article" date="2012" name="J. Biosci. Bioeng.">
        <title>Isolation of genes coding for chitin-degrading enzymes in the novel chitinolytic bacterium, Chitiniphilus shinanonensis, and characterization of a gene coding for a family 19 chitinase.</title>
        <authorList>
            <person name="Huang L."/>
            <person name="Garbulewska E."/>
            <person name="Sato K."/>
            <person name="Kato Y."/>
            <person name="Nogawa M."/>
            <person name="Taguchi G."/>
            <person name="Shimosaka M."/>
        </authorList>
    </citation>
    <scope>NUCLEOTIDE SEQUENCE</scope>
    <source>
        <strain evidence="11">SAY3</strain>
    </source>
</reference>
<dbReference type="GO" id="GO:0030246">
    <property type="term" value="F:carbohydrate binding"/>
    <property type="evidence" value="ECO:0007669"/>
    <property type="project" value="InterPro"/>
</dbReference>
<dbReference type="Gene3D" id="3.20.20.80">
    <property type="entry name" value="Glycosidases"/>
    <property type="match status" value="1"/>
</dbReference>
<evidence type="ECO:0000256" key="5">
    <source>
        <dbReference type="ARBA" id="ARBA00023277"/>
    </source>
</evidence>
<dbReference type="CDD" id="cd12214">
    <property type="entry name" value="ChiA1_BD"/>
    <property type="match status" value="1"/>
</dbReference>
<evidence type="ECO:0000313" key="11">
    <source>
        <dbReference type="EMBL" id="BAK53886.1"/>
    </source>
</evidence>
<feature type="domain" description="GH18" evidence="10">
    <location>
        <begin position="267"/>
        <end position="692"/>
    </location>
</feature>
<evidence type="ECO:0000256" key="6">
    <source>
        <dbReference type="ARBA" id="ARBA00023295"/>
    </source>
</evidence>
<dbReference type="Pfam" id="PF02839">
    <property type="entry name" value="CBM_5_12"/>
    <property type="match status" value="2"/>
</dbReference>
<dbReference type="PANTHER" id="PTHR11177:SF317">
    <property type="entry name" value="CHITINASE 12-RELATED"/>
    <property type="match status" value="1"/>
</dbReference>
<feature type="signal peptide" evidence="9">
    <location>
        <begin position="1"/>
        <end position="38"/>
    </location>
</feature>
<dbReference type="CDD" id="cd06548">
    <property type="entry name" value="GH18_chitinase"/>
    <property type="match status" value="1"/>
</dbReference>
<dbReference type="SUPFAM" id="SSF51445">
    <property type="entry name" value="(Trans)glycosidases"/>
    <property type="match status" value="1"/>
</dbReference>
<accession>F8WSP9</accession>
<evidence type="ECO:0000259" key="10">
    <source>
        <dbReference type="PROSITE" id="PS51910"/>
    </source>
</evidence>
<evidence type="ECO:0000256" key="2">
    <source>
        <dbReference type="ARBA" id="ARBA00012729"/>
    </source>
</evidence>
<organism evidence="11">
    <name type="scientific">Chitiniphilus shinanonensis</name>
    <dbReference type="NCBI Taxonomy" id="553088"/>
    <lineage>
        <taxon>Bacteria</taxon>
        <taxon>Pseudomonadati</taxon>
        <taxon>Pseudomonadota</taxon>
        <taxon>Betaproteobacteria</taxon>
        <taxon>Neisseriales</taxon>
        <taxon>Chitinibacteraceae</taxon>
        <taxon>Chitiniphilus</taxon>
    </lineage>
</organism>
<dbReference type="EMBL" id="AB649129">
    <property type="protein sequence ID" value="BAK53886.1"/>
    <property type="molecule type" value="Genomic_DNA"/>
</dbReference>
<dbReference type="InterPro" id="IPR001223">
    <property type="entry name" value="Glyco_hydro18_cat"/>
</dbReference>
<evidence type="ECO:0000256" key="4">
    <source>
        <dbReference type="ARBA" id="ARBA00023024"/>
    </source>
</evidence>
<dbReference type="SUPFAM" id="SSF51055">
    <property type="entry name" value="Carbohydrate binding domain"/>
    <property type="match status" value="2"/>
</dbReference>
<feature type="chain" id="PRO_5003379812" description="chitinase" evidence="9">
    <location>
        <begin position="39"/>
        <end position="692"/>
    </location>
</feature>
<dbReference type="AlphaFoldDB" id="F8WSP9"/>
<dbReference type="PROSITE" id="PS51910">
    <property type="entry name" value="GH18_2"/>
    <property type="match status" value="1"/>
</dbReference>
<dbReference type="InterPro" id="IPR029070">
    <property type="entry name" value="Chitinase_insertion_sf"/>
</dbReference>
<dbReference type="GO" id="GO:0008843">
    <property type="term" value="F:endochitinase activity"/>
    <property type="evidence" value="ECO:0007669"/>
    <property type="project" value="UniProtKB-EC"/>
</dbReference>
<dbReference type="GO" id="GO:0005576">
    <property type="term" value="C:extracellular region"/>
    <property type="evidence" value="ECO:0007669"/>
    <property type="project" value="InterPro"/>
</dbReference>
<proteinExistence type="predicted"/>
<keyword evidence="5" id="KW-0119">Carbohydrate metabolism</keyword>
<dbReference type="InterPro" id="IPR036573">
    <property type="entry name" value="CBM_sf_5/12"/>
</dbReference>
<dbReference type="EC" id="3.2.1.14" evidence="2"/>
<dbReference type="InterPro" id="IPR011583">
    <property type="entry name" value="Chitinase_II/V-like_cat"/>
</dbReference>
<keyword evidence="9" id="KW-0732">Signal</keyword>
<dbReference type="CDD" id="cd12215">
    <property type="entry name" value="ChiC_BD"/>
    <property type="match status" value="1"/>
</dbReference>
<dbReference type="Gene3D" id="2.10.10.20">
    <property type="entry name" value="Carbohydrate-binding module superfamily 5/12"/>
    <property type="match status" value="2"/>
</dbReference>
<dbReference type="GO" id="GO:0008061">
    <property type="term" value="F:chitin binding"/>
    <property type="evidence" value="ECO:0007669"/>
    <property type="project" value="InterPro"/>
</dbReference>
<dbReference type="GO" id="GO:0006032">
    <property type="term" value="P:chitin catabolic process"/>
    <property type="evidence" value="ECO:0007669"/>
    <property type="project" value="UniProtKB-KW"/>
</dbReference>